<gene>
    <name evidence="2" type="ORF">TQ35_009360</name>
    <name evidence="1" type="ORF">TQ35_08000</name>
</gene>
<dbReference type="EMBL" id="JZWS02000034">
    <property type="protein sequence ID" value="MCL7344763.1"/>
    <property type="molecule type" value="Genomic_DNA"/>
</dbReference>
<dbReference type="EMBL" id="JZWS01000141">
    <property type="protein sequence ID" value="KJR78304.1"/>
    <property type="molecule type" value="Genomic_DNA"/>
</dbReference>
<organism evidence="1">
    <name type="scientific">Candidatus Aramenus sulfurataquae</name>
    <dbReference type="NCBI Taxonomy" id="1326980"/>
    <lineage>
        <taxon>Archaea</taxon>
        <taxon>Thermoproteota</taxon>
        <taxon>Thermoprotei</taxon>
        <taxon>Sulfolobales</taxon>
        <taxon>Sulfolobaceae</taxon>
        <taxon>Candidatus Aramenus</taxon>
    </lineage>
</organism>
<dbReference type="AlphaFoldDB" id="A0A0F2LNB9"/>
<reference evidence="1" key="1">
    <citation type="submission" date="2015-03" db="EMBL/GenBank/DDBJ databases">
        <title>Metagenome Sequencing of an Archaeal-Dominated Microbial Community from a Hot Spring at the Los Azufres Geothermal Field, Mexico.</title>
        <authorList>
            <person name="Servin-Garciduenas L.E."/>
            <person name="Martinez-Romero E."/>
        </authorList>
    </citation>
    <scope>NUCLEOTIDE SEQUENCE [LARGE SCALE GENOMIC DNA]</scope>
    <source>
        <strain evidence="1">AZ1-454</strain>
    </source>
</reference>
<protein>
    <submittedName>
        <fullName evidence="1">Uncharacterized protein</fullName>
    </submittedName>
</protein>
<sequence length="174" mass="20153">MSLPQESSQTENIEEKLVNILLEKILKQEDSLIAKKLKAEIEYLIERNNDDDNDEIMSAQEMIESLDNKAWYISKLFAVLKNGYRAKFSSYYSDYGYTPDEMLLKIAGLSDYEGYIEVVAPSGATIGYIEIELRDVFKKPVYEDAKKIYEKWHNLLSIMFELSKKLAEEIAKDP</sequence>
<comment type="caution">
    <text evidence="1">The sequence shown here is derived from an EMBL/GenBank/DDBJ whole genome shotgun (WGS) entry which is preliminary data.</text>
</comment>
<reference evidence="2" key="2">
    <citation type="submission" date="2022-05" db="EMBL/GenBank/DDBJ databases">
        <title>Metagenome Sequencing of an Archaeal-Dominated Microbial Community from a Hot Spring at the Los Azufres Geothermal Field, Mexico.</title>
        <authorList>
            <person name="Marin-Paredes R."/>
            <person name="Martinez-Romero E."/>
            <person name="Servin-Garciduenas L.E."/>
        </authorList>
    </citation>
    <scope>NUCLEOTIDE SEQUENCE</scope>
    <source>
        <strain evidence="2">AZ1-454</strain>
    </source>
</reference>
<evidence type="ECO:0000313" key="2">
    <source>
        <dbReference type="EMBL" id="MCL7344763.1"/>
    </source>
</evidence>
<accession>A0A0F2LNB9</accession>
<evidence type="ECO:0000313" key="1">
    <source>
        <dbReference type="EMBL" id="KJR78304.1"/>
    </source>
</evidence>
<name>A0A0F2LNB9_9CREN</name>
<proteinExistence type="predicted"/>